<reference evidence="1" key="1">
    <citation type="submission" date="2019-10" db="EMBL/GenBank/DDBJ databases">
        <title>Draft genome sequece of Microseira wollei NIES-4236.</title>
        <authorList>
            <person name="Yamaguchi H."/>
            <person name="Suzuki S."/>
            <person name="Kawachi M."/>
        </authorList>
    </citation>
    <scope>NUCLEOTIDE SEQUENCE</scope>
    <source>
        <strain evidence="1">NIES-4236</strain>
    </source>
</reference>
<dbReference type="AlphaFoldDB" id="A0AAV3X1C0"/>
<dbReference type="RefSeq" id="WP_226573934.1">
    <property type="nucleotide sequence ID" value="NZ_BLAY01000003.1"/>
</dbReference>
<protein>
    <submittedName>
        <fullName evidence="1">Uncharacterized protein</fullName>
    </submittedName>
</protein>
<organism evidence="1 2">
    <name type="scientific">Microseira wollei NIES-4236</name>
    <dbReference type="NCBI Taxonomy" id="2530354"/>
    <lineage>
        <taxon>Bacteria</taxon>
        <taxon>Bacillati</taxon>
        <taxon>Cyanobacteriota</taxon>
        <taxon>Cyanophyceae</taxon>
        <taxon>Oscillatoriophycideae</taxon>
        <taxon>Aerosakkonematales</taxon>
        <taxon>Aerosakkonemataceae</taxon>
        <taxon>Microseira</taxon>
    </lineage>
</organism>
<gene>
    <name evidence="1" type="ORF">MiSe_04460</name>
</gene>
<comment type="caution">
    <text evidence="1">The sequence shown here is derived from an EMBL/GenBank/DDBJ whole genome shotgun (WGS) entry which is preliminary data.</text>
</comment>
<proteinExistence type="predicted"/>
<dbReference type="EMBL" id="BLAY01000003">
    <property type="protein sequence ID" value="GET35703.1"/>
    <property type="molecule type" value="Genomic_DNA"/>
</dbReference>
<name>A0AAV3X1C0_9CYAN</name>
<keyword evidence="2" id="KW-1185">Reference proteome</keyword>
<evidence type="ECO:0000313" key="1">
    <source>
        <dbReference type="EMBL" id="GET35703.1"/>
    </source>
</evidence>
<evidence type="ECO:0000313" key="2">
    <source>
        <dbReference type="Proteomes" id="UP001050975"/>
    </source>
</evidence>
<accession>A0AAV3X1C0</accession>
<dbReference type="Proteomes" id="UP001050975">
    <property type="component" value="Unassembled WGS sequence"/>
</dbReference>
<sequence length="227" mass="27101">MSEHRLDRIVIERPRGGLRLSSRKIKGHRKTLQEITEIASTDGLLSPYLIKMRGKTKYFSDHLGPIRRWLRSKVGQPWDIVYNELCQQIDTKTLCGQHLIFHVWQFVERDVDLIDGVPYRKNGYRYFGWRGEALYVHPETGILCQAEREKKKPEQKASDRLIIDNYHEYRKLNDLWFLVTFQDYPPEIEVKGIEPVQKTYWHRGYAVSKRQCNKKEIKHIMKYLAKN</sequence>